<dbReference type="EMBL" id="LHPJ01000016">
    <property type="protein sequence ID" value="KOO02324.1"/>
    <property type="molecule type" value="Genomic_DNA"/>
</dbReference>
<dbReference type="PROSITE" id="PS51257">
    <property type="entry name" value="PROKAR_LIPOPROTEIN"/>
    <property type="match status" value="1"/>
</dbReference>
<dbReference type="InterPro" id="IPR013517">
    <property type="entry name" value="FG-GAP"/>
</dbReference>
<dbReference type="PATRIC" id="fig|693.5.peg.2999"/>
<reference evidence="3" key="1">
    <citation type="submission" date="2015-08" db="EMBL/GenBank/DDBJ databases">
        <title>Vibrio galatheae sp. nov., a novel member of the Vibrionaceae family isolated from the Solomon Islands.</title>
        <authorList>
            <person name="Giubergia S."/>
            <person name="Machado H."/>
            <person name="Mateiu R.V."/>
            <person name="Gram L."/>
        </authorList>
    </citation>
    <scope>NUCLEOTIDE SEQUENCE [LARGE SCALE GENOMIC DNA]</scope>
    <source>
        <strain evidence="3">DSM 19584</strain>
    </source>
</reference>
<dbReference type="STRING" id="693.AKJ17_14700"/>
<dbReference type="OrthoDB" id="5807395at2"/>
<sequence>MHNIKKLWLGYSLLSLLLVGCGEDDNASQKNIAKADNVVSVNTEFSATYFQTIGSDSSPKALPVSYSRSSAVKAVNTDLRYSGQMKVINILNGEEQQFDWPVTQKADGEVVSHRVLTLKPGHYDFTLILSRNEHQYVAKALGQEIIDGKTPEIDFVLLPNLGDTINNIDEVQYVSTLKFAWPAEELAALNQPQFGLSFADQDEQIYTINKDTGIAELIMNVEPGEYQLSMRLYDGDLMVGKSDDQNDSVNFVEGEDAKMDIIPLQADVTLSLSALKDIGTFSFTIPTEIIHEVGSAQELALIVRLSGDNVPVQEKVLTVYDENGIYKASGLFETYGQGTVDAYLAFHKLDEESEQFASVPPFSSCNTSITVEWNQTLGCKLILERESIVSGRILGTLMLSILDQNLQPVLGAKVYVDGKLIGLTGEQYSAGSIKAHLVAGEHTIKVEEGILSAVESIQMEPLAVNNKVLYLKKRSDVGDGNFVQHQTIRFETSEDKYHDSTVLIDVNGDGHLDLVASRRQNSILVYPGDDMGKFKTSPYAVGDQRRTQAIAASDLNADGKPDLIRATSDGDQIFFNDGHGRFKDAGLLLGEGSSQSIAVGDLNNDNHPDIVVGQEYKAPLIYLNRGNGQFSNSQEYLSDHSASSHSSNVVLADVNGNGYLDIIYAGGDKSNMVYLNDGLGHFLDSGQRFGRSNKEKRYNVAAGDVNGDGLPDLIITNMDFHGTEQNYLYLNDGEGEFVESDVFVGQNGNAAAFLDVNSNGFLDLVITGSDKEQHHLYLNNGQGGFTLSSSVNFATDAHTPLFGDIDKDGDLDLILAFSTDTTVYLNQPSFM</sequence>
<dbReference type="Proteomes" id="UP000037515">
    <property type="component" value="Unassembled WGS sequence"/>
</dbReference>
<comment type="caution">
    <text evidence="2">The sequence shown here is derived from an EMBL/GenBank/DDBJ whole genome shotgun (WGS) entry which is preliminary data.</text>
</comment>
<gene>
    <name evidence="2" type="ORF">AKJ17_14700</name>
</gene>
<keyword evidence="3" id="KW-1185">Reference proteome</keyword>
<evidence type="ECO:0000313" key="3">
    <source>
        <dbReference type="Proteomes" id="UP000037515"/>
    </source>
</evidence>
<dbReference type="PANTHER" id="PTHR44103:SF1">
    <property type="entry name" value="PROPROTEIN CONVERTASE P"/>
    <property type="match status" value="1"/>
</dbReference>
<dbReference type="InterPro" id="IPR028994">
    <property type="entry name" value="Integrin_alpha_N"/>
</dbReference>
<keyword evidence="1" id="KW-0732">Signal</keyword>
<dbReference type="PANTHER" id="PTHR44103">
    <property type="entry name" value="PROPROTEIN CONVERTASE P"/>
    <property type="match status" value="1"/>
</dbReference>
<dbReference type="RefSeq" id="WP_053396567.1">
    <property type="nucleotide sequence ID" value="NZ_LHPJ01000016.1"/>
</dbReference>
<name>A0A0M0HJQ4_VIBNE</name>
<organism evidence="2 3">
    <name type="scientific">Vibrio nereis</name>
    <dbReference type="NCBI Taxonomy" id="693"/>
    <lineage>
        <taxon>Bacteria</taxon>
        <taxon>Pseudomonadati</taxon>
        <taxon>Pseudomonadota</taxon>
        <taxon>Gammaproteobacteria</taxon>
        <taxon>Vibrionales</taxon>
        <taxon>Vibrionaceae</taxon>
        <taxon>Vibrio</taxon>
    </lineage>
</organism>
<dbReference type="SUPFAM" id="SSF69318">
    <property type="entry name" value="Integrin alpha N-terminal domain"/>
    <property type="match status" value="1"/>
</dbReference>
<dbReference type="Pfam" id="PF01839">
    <property type="entry name" value="FG-GAP"/>
    <property type="match status" value="1"/>
</dbReference>
<proteinExistence type="predicted"/>
<accession>A0A0M0HJQ4</accession>
<evidence type="ECO:0000313" key="2">
    <source>
        <dbReference type="EMBL" id="KOO02324.1"/>
    </source>
</evidence>
<protein>
    <submittedName>
        <fullName evidence="2">Uncharacterized protein</fullName>
    </submittedName>
</protein>
<dbReference type="Gene3D" id="2.130.10.130">
    <property type="entry name" value="Integrin alpha, N-terminal"/>
    <property type="match status" value="2"/>
</dbReference>
<evidence type="ECO:0000256" key="1">
    <source>
        <dbReference type="ARBA" id="ARBA00022729"/>
    </source>
</evidence>
<dbReference type="AlphaFoldDB" id="A0A0M0HJQ4"/>
<dbReference type="Pfam" id="PF13517">
    <property type="entry name" value="FG-GAP_3"/>
    <property type="match status" value="3"/>
</dbReference>